<dbReference type="GO" id="GO:0016020">
    <property type="term" value="C:membrane"/>
    <property type="evidence" value="ECO:0007669"/>
    <property type="project" value="UniProtKB-SubCell"/>
</dbReference>
<sequence>MVDNAQEEAILARRLSQLREKIREREESAHLSAALSRVAKAAAEGDREGLFNRYLSRVTGLIEANLIIPEVIKDPSRLSATVIVVIDARGRLKKFRFEKKSGNRLFDEAVRRAVYLAAPFPPPPARLSPPLEIGVVVRPLRLLREEP</sequence>
<dbReference type="EMBL" id="CP048877">
    <property type="protein sequence ID" value="QIJ72298.1"/>
    <property type="molecule type" value="Genomic_DNA"/>
</dbReference>
<dbReference type="Gene3D" id="3.30.1150.10">
    <property type="match status" value="1"/>
</dbReference>
<dbReference type="KEGG" id="tav:G4V39_08455"/>
<dbReference type="RefSeq" id="WP_166032516.1">
    <property type="nucleotide sequence ID" value="NZ_CP048877.1"/>
</dbReference>
<keyword evidence="4" id="KW-0472">Membrane</keyword>
<dbReference type="NCBIfam" id="TIGR01352">
    <property type="entry name" value="tonB_Cterm"/>
    <property type="match status" value="1"/>
</dbReference>
<evidence type="ECO:0000256" key="2">
    <source>
        <dbReference type="ARBA" id="ARBA00022692"/>
    </source>
</evidence>
<evidence type="ECO:0000256" key="4">
    <source>
        <dbReference type="ARBA" id="ARBA00023136"/>
    </source>
</evidence>
<accession>A0A6G7PXX3</accession>
<proteinExistence type="predicted"/>
<dbReference type="SUPFAM" id="SSF74653">
    <property type="entry name" value="TolA/TonB C-terminal domain"/>
    <property type="match status" value="1"/>
</dbReference>
<keyword evidence="6" id="KW-1185">Reference proteome</keyword>
<dbReference type="Pfam" id="PF13103">
    <property type="entry name" value="TonB_2"/>
    <property type="match status" value="1"/>
</dbReference>
<evidence type="ECO:0000313" key="5">
    <source>
        <dbReference type="EMBL" id="QIJ72298.1"/>
    </source>
</evidence>
<keyword evidence="2" id="KW-0812">Transmembrane</keyword>
<protein>
    <submittedName>
        <fullName evidence="5">TonB C-terminal domain-containing protein</fullName>
    </submittedName>
</protein>
<dbReference type="AlphaFoldDB" id="A0A6G7PXX3"/>
<reference evidence="5 6" key="1">
    <citation type="submission" date="2020-02" db="EMBL/GenBank/DDBJ databases">
        <title>Genome analysis of Thermosulfuriphilus ammonigenes ST65T, an anaerobic thermophilic chemolithoautotrophic bacterium isolated from a deep-sea hydrothermal vent.</title>
        <authorList>
            <person name="Slobodkina G."/>
            <person name="Allioux M."/>
            <person name="Merkel A."/>
            <person name="Alain K."/>
            <person name="Jebbar M."/>
            <person name="Slobodkin A."/>
        </authorList>
    </citation>
    <scope>NUCLEOTIDE SEQUENCE [LARGE SCALE GENOMIC DNA]</scope>
    <source>
        <strain evidence="5 6">ST65</strain>
    </source>
</reference>
<evidence type="ECO:0000256" key="3">
    <source>
        <dbReference type="ARBA" id="ARBA00022989"/>
    </source>
</evidence>
<dbReference type="Proteomes" id="UP000502179">
    <property type="component" value="Chromosome"/>
</dbReference>
<dbReference type="InterPro" id="IPR006260">
    <property type="entry name" value="TonB/TolA_C"/>
</dbReference>
<evidence type="ECO:0000256" key="1">
    <source>
        <dbReference type="ARBA" id="ARBA00004167"/>
    </source>
</evidence>
<keyword evidence="3" id="KW-1133">Transmembrane helix</keyword>
<name>A0A6G7PXX3_9BACT</name>
<comment type="subcellular location">
    <subcellularLocation>
        <location evidence="1">Membrane</location>
        <topology evidence="1">Single-pass membrane protein</topology>
    </subcellularLocation>
</comment>
<evidence type="ECO:0000313" key="6">
    <source>
        <dbReference type="Proteomes" id="UP000502179"/>
    </source>
</evidence>
<gene>
    <name evidence="5" type="ORF">G4V39_08455</name>
</gene>
<organism evidence="5 6">
    <name type="scientific">Thermosulfuriphilus ammonigenes</name>
    <dbReference type="NCBI Taxonomy" id="1936021"/>
    <lineage>
        <taxon>Bacteria</taxon>
        <taxon>Pseudomonadati</taxon>
        <taxon>Thermodesulfobacteriota</taxon>
        <taxon>Thermodesulfobacteria</taxon>
        <taxon>Thermodesulfobacteriales</taxon>
        <taxon>Thermodesulfobacteriaceae</taxon>
        <taxon>Thermosulfuriphilus</taxon>
    </lineage>
</organism>